<evidence type="ECO:0000256" key="1">
    <source>
        <dbReference type="SAM" id="MobiDB-lite"/>
    </source>
</evidence>
<name>A0A6H5GEU8_9HEMI</name>
<proteinExistence type="predicted"/>
<reference evidence="2 3" key="1">
    <citation type="submission" date="2020-02" db="EMBL/GenBank/DDBJ databases">
        <authorList>
            <person name="Ferguson B K."/>
        </authorList>
    </citation>
    <scope>NUCLEOTIDE SEQUENCE [LARGE SCALE GENOMIC DNA]</scope>
</reference>
<dbReference type="EMBL" id="CADCXU010011729">
    <property type="protein sequence ID" value="CAB0001896.1"/>
    <property type="molecule type" value="Genomic_DNA"/>
</dbReference>
<sequence>TERDNQLKDIPFMQNNGRDKNPDDGYRPDNSFRCSGGPSAEYTNRPFPSIWSAMVPRGPIGGGGARKALPRPTQDLTPVRSVPVHRLLSANSSIGFQHQHNRTSQFLSSIVPSTESECRTQFRYALTACRAKI</sequence>
<feature type="region of interest" description="Disordered" evidence="1">
    <location>
        <begin position="1"/>
        <end position="40"/>
    </location>
</feature>
<gene>
    <name evidence="2" type="ORF">NTEN_LOCUS7683</name>
</gene>
<dbReference type="Proteomes" id="UP000479000">
    <property type="component" value="Unassembled WGS sequence"/>
</dbReference>
<feature type="non-terminal residue" evidence="2">
    <location>
        <position position="133"/>
    </location>
</feature>
<feature type="compositionally biased region" description="Basic and acidic residues" evidence="1">
    <location>
        <begin position="17"/>
        <end position="27"/>
    </location>
</feature>
<keyword evidence="3" id="KW-1185">Reference proteome</keyword>
<protein>
    <submittedName>
        <fullName evidence="2">Uncharacterized protein</fullName>
    </submittedName>
</protein>
<feature type="non-terminal residue" evidence="2">
    <location>
        <position position="1"/>
    </location>
</feature>
<evidence type="ECO:0000313" key="2">
    <source>
        <dbReference type="EMBL" id="CAB0001896.1"/>
    </source>
</evidence>
<organism evidence="2 3">
    <name type="scientific">Nesidiocoris tenuis</name>
    <dbReference type="NCBI Taxonomy" id="355587"/>
    <lineage>
        <taxon>Eukaryota</taxon>
        <taxon>Metazoa</taxon>
        <taxon>Ecdysozoa</taxon>
        <taxon>Arthropoda</taxon>
        <taxon>Hexapoda</taxon>
        <taxon>Insecta</taxon>
        <taxon>Pterygota</taxon>
        <taxon>Neoptera</taxon>
        <taxon>Paraneoptera</taxon>
        <taxon>Hemiptera</taxon>
        <taxon>Heteroptera</taxon>
        <taxon>Panheteroptera</taxon>
        <taxon>Cimicomorpha</taxon>
        <taxon>Miridae</taxon>
        <taxon>Dicyphina</taxon>
        <taxon>Nesidiocoris</taxon>
    </lineage>
</organism>
<accession>A0A6H5GEU8</accession>
<evidence type="ECO:0000313" key="3">
    <source>
        <dbReference type="Proteomes" id="UP000479000"/>
    </source>
</evidence>
<dbReference type="AlphaFoldDB" id="A0A6H5GEU8"/>